<dbReference type="InterPro" id="IPR009044">
    <property type="entry name" value="ssDNA-bd_transcriptional_reg"/>
</dbReference>
<feature type="domain" description="Transcriptional coactivator p15 (PC4) C-terminal" evidence="8">
    <location>
        <begin position="82"/>
        <end position="132"/>
    </location>
</feature>
<dbReference type="GO" id="GO:0003677">
    <property type="term" value="F:DNA binding"/>
    <property type="evidence" value="ECO:0007669"/>
    <property type="project" value="UniProtKB-KW"/>
</dbReference>
<evidence type="ECO:0000256" key="6">
    <source>
        <dbReference type="ARBA" id="ARBA00023242"/>
    </source>
</evidence>
<evidence type="ECO:0000256" key="2">
    <source>
        <dbReference type="ARBA" id="ARBA00009001"/>
    </source>
</evidence>
<dbReference type="OrthoDB" id="2505440at2759"/>
<gene>
    <name evidence="9" type="ORF">WR25_09625</name>
</gene>
<dbReference type="PANTHER" id="PTHR13215">
    <property type="entry name" value="RNA POLYMERASE II TRANSCRIPTIONAL COACTIVATOR"/>
    <property type="match status" value="1"/>
</dbReference>
<evidence type="ECO:0000256" key="7">
    <source>
        <dbReference type="SAM" id="MobiDB-lite"/>
    </source>
</evidence>
<evidence type="ECO:0000313" key="9">
    <source>
        <dbReference type="EMBL" id="PAV56804.1"/>
    </source>
</evidence>
<dbReference type="Pfam" id="PF02229">
    <property type="entry name" value="PC4"/>
    <property type="match status" value="1"/>
</dbReference>
<sequence>MSPSDDSSDESVKEQKKQTKKRPVKDESDDSGETSDTSDSAPAPAPKKAKSDDKGSGKSKAAGSSKSNVRKQVNGEGQTMLELGSNKFVTVSEFRGKKLIQIREYYLDKGSGELKPGKKGIALSREQYDQLKGMIGEIDGML</sequence>
<accession>A0A2A2J5B7</accession>
<dbReference type="GO" id="GO:0005634">
    <property type="term" value="C:nucleus"/>
    <property type="evidence" value="ECO:0007669"/>
    <property type="project" value="UniProtKB-SubCell"/>
</dbReference>
<keyword evidence="3" id="KW-0805">Transcription regulation</keyword>
<dbReference type="STRING" id="2018661.A0A2A2J5B7"/>
<evidence type="ECO:0000256" key="4">
    <source>
        <dbReference type="ARBA" id="ARBA00023125"/>
    </source>
</evidence>
<proteinExistence type="inferred from homology"/>
<dbReference type="EMBL" id="LIAE01010678">
    <property type="protein sequence ID" value="PAV56804.1"/>
    <property type="molecule type" value="Genomic_DNA"/>
</dbReference>
<organism evidence="9 10">
    <name type="scientific">Diploscapter pachys</name>
    <dbReference type="NCBI Taxonomy" id="2018661"/>
    <lineage>
        <taxon>Eukaryota</taxon>
        <taxon>Metazoa</taxon>
        <taxon>Ecdysozoa</taxon>
        <taxon>Nematoda</taxon>
        <taxon>Chromadorea</taxon>
        <taxon>Rhabditida</taxon>
        <taxon>Rhabditina</taxon>
        <taxon>Rhabditomorpha</taxon>
        <taxon>Rhabditoidea</taxon>
        <taxon>Rhabditidae</taxon>
        <taxon>Diploscapter</taxon>
    </lineage>
</organism>
<evidence type="ECO:0000313" key="10">
    <source>
        <dbReference type="Proteomes" id="UP000218231"/>
    </source>
</evidence>
<keyword evidence="6" id="KW-0539">Nucleus</keyword>
<dbReference type="GO" id="GO:0003713">
    <property type="term" value="F:transcription coactivator activity"/>
    <property type="evidence" value="ECO:0007669"/>
    <property type="project" value="InterPro"/>
</dbReference>
<dbReference type="InterPro" id="IPR003173">
    <property type="entry name" value="PC4_C"/>
</dbReference>
<feature type="region of interest" description="Disordered" evidence="7">
    <location>
        <begin position="1"/>
        <end position="82"/>
    </location>
</feature>
<dbReference type="InterPro" id="IPR045125">
    <property type="entry name" value="Sub1/Tcp4-like"/>
</dbReference>
<evidence type="ECO:0000256" key="5">
    <source>
        <dbReference type="ARBA" id="ARBA00023163"/>
    </source>
</evidence>
<comment type="caution">
    <text evidence="9">The sequence shown here is derived from an EMBL/GenBank/DDBJ whole genome shotgun (WGS) entry which is preliminary data.</text>
</comment>
<dbReference type="SUPFAM" id="SSF54447">
    <property type="entry name" value="ssDNA-binding transcriptional regulator domain"/>
    <property type="match status" value="1"/>
</dbReference>
<comment type="subcellular location">
    <subcellularLocation>
        <location evidence="1">Nucleus</location>
    </subcellularLocation>
</comment>
<reference evidence="9 10" key="1">
    <citation type="journal article" date="2017" name="Curr. Biol.">
        <title>Genome architecture and evolution of a unichromosomal asexual nematode.</title>
        <authorList>
            <person name="Fradin H."/>
            <person name="Zegar C."/>
            <person name="Gutwein M."/>
            <person name="Lucas J."/>
            <person name="Kovtun M."/>
            <person name="Corcoran D."/>
            <person name="Baugh L.R."/>
            <person name="Kiontke K."/>
            <person name="Gunsalus K."/>
            <person name="Fitch D.H."/>
            <person name="Piano F."/>
        </authorList>
    </citation>
    <scope>NUCLEOTIDE SEQUENCE [LARGE SCALE GENOMIC DNA]</scope>
    <source>
        <strain evidence="9">PF1309</strain>
    </source>
</reference>
<keyword evidence="10" id="KW-1185">Reference proteome</keyword>
<evidence type="ECO:0000256" key="3">
    <source>
        <dbReference type="ARBA" id="ARBA00023015"/>
    </source>
</evidence>
<dbReference type="Proteomes" id="UP000218231">
    <property type="component" value="Unassembled WGS sequence"/>
</dbReference>
<keyword evidence="4" id="KW-0238">DNA-binding</keyword>
<comment type="similarity">
    <text evidence="2">Belongs to the transcriptional coactivator PC4 family.</text>
</comment>
<name>A0A2A2J5B7_9BILA</name>
<dbReference type="GO" id="GO:0060261">
    <property type="term" value="P:positive regulation of transcription initiation by RNA polymerase II"/>
    <property type="evidence" value="ECO:0007669"/>
    <property type="project" value="InterPro"/>
</dbReference>
<dbReference type="AlphaFoldDB" id="A0A2A2J5B7"/>
<evidence type="ECO:0000259" key="8">
    <source>
        <dbReference type="Pfam" id="PF02229"/>
    </source>
</evidence>
<evidence type="ECO:0000256" key="1">
    <source>
        <dbReference type="ARBA" id="ARBA00004123"/>
    </source>
</evidence>
<feature type="compositionally biased region" description="Low complexity" evidence="7">
    <location>
        <begin position="58"/>
        <end position="67"/>
    </location>
</feature>
<dbReference type="Gene3D" id="2.30.31.10">
    <property type="entry name" value="Transcriptional Coactivator Pc4, Chain A"/>
    <property type="match status" value="1"/>
</dbReference>
<keyword evidence="5" id="KW-0804">Transcription</keyword>
<protein>
    <recommendedName>
        <fullName evidence="8">Transcriptional coactivator p15 (PC4) C-terminal domain-containing protein</fullName>
    </recommendedName>
</protein>